<feature type="region of interest" description="Disordered" evidence="1">
    <location>
        <begin position="194"/>
        <end position="213"/>
    </location>
</feature>
<dbReference type="Proteomes" id="UP000464178">
    <property type="component" value="Chromosome"/>
</dbReference>
<accession>A0A6P2DDB6</accession>
<proteinExistence type="predicted"/>
<reference evidence="2 3" key="1">
    <citation type="submission" date="2019-05" db="EMBL/GenBank/DDBJ databases">
        <authorList>
            <consortium name="Science for Life Laboratories"/>
        </authorList>
    </citation>
    <scope>NUCLEOTIDE SEQUENCE [LARGE SCALE GENOMIC DNA]</scope>
    <source>
        <strain evidence="2">Soil9</strain>
    </source>
</reference>
<dbReference type="EMBL" id="LR593886">
    <property type="protein sequence ID" value="VTR98305.1"/>
    <property type="molecule type" value="Genomic_DNA"/>
</dbReference>
<protein>
    <submittedName>
        <fullName evidence="2">Uncharacterized protein</fullName>
    </submittedName>
</protein>
<gene>
    <name evidence="2" type="ORF">SOIL9_03190</name>
</gene>
<evidence type="ECO:0000313" key="3">
    <source>
        <dbReference type="Proteomes" id="UP000464178"/>
    </source>
</evidence>
<organism evidence="2 3">
    <name type="scientific">Gemmata massiliana</name>
    <dbReference type="NCBI Taxonomy" id="1210884"/>
    <lineage>
        <taxon>Bacteria</taxon>
        <taxon>Pseudomonadati</taxon>
        <taxon>Planctomycetota</taxon>
        <taxon>Planctomycetia</taxon>
        <taxon>Gemmatales</taxon>
        <taxon>Gemmataceae</taxon>
        <taxon>Gemmata</taxon>
    </lineage>
</organism>
<keyword evidence="3" id="KW-1185">Reference proteome</keyword>
<dbReference type="KEGG" id="gms:SOIL9_03190"/>
<name>A0A6P2DDB6_9BACT</name>
<evidence type="ECO:0000256" key="1">
    <source>
        <dbReference type="SAM" id="MobiDB-lite"/>
    </source>
</evidence>
<dbReference type="AlphaFoldDB" id="A0A6P2DDB6"/>
<sequence length="213" mass="23646">MVRIGDVYLIPLLPSKQAVATVLGLGIPTWNLLSQVMLIGVYDYLIEGTPPTDLPERLVRPYWCICSFVEEGKWSLIQRGTLAASTGPSSIDSVWATHELFLDDLRQRLGLERQTYTGAEFTFSTHCRECEAVLHQGFARCPKCRAIREEFRGLEQFVADRVGCCCLSGARSDVRDSDGSYYWAPYFIDRVRAGSSGGPPDAEPGGKMPTDLC</sequence>
<evidence type="ECO:0000313" key="2">
    <source>
        <dbReference type="EMBL" id="VTR98305.1"/>
    </source>
</evidence>